<accession>A0ABY6BAR9</accession>
<gene>
    <name evidence="1" type="ORF">N4264_15970</name>
</gene>
<evidence type="ECO:0000313" key="2">
    <source>
        <dbReference type="Proteomes" id="UP001064632"/>
    </source>
</evidence>
<dbReference type="Proteomes" id="UP001064632">
    <property type="component" value="Chromosome"/>
</dbReference>
<keyword evidence="2" id="KW-1185">Reference proteome</keyword>
<sequence>MDPEVSFANLVNVAANNGAANMPRITPSNPNASFLFKKVNCTNLNSIAGTPYGRRMPRSGPPYLSVAEQALILDWIQQGARATRDPDRVFGNGYDGRGGL</sequence>
<evidence type="ECO:0000313" key="1">
    <source>
        <dbReference type="EMBL" id="UXI66245.1"/>
    </source>
</evidence>
<protein>
    <recommendedName>
        <fullName evidence="3">Cytochrome c domain-containing protein</fullName>
    </recommendedName>
</protein>
<organism evidence="1 2">
    <name type="scientific">Tahibacter amnicola</name>
    <dbReference type="NCBI Taxonomy" id="2976241"/>
    <lineage>
        <taxon>Bacteria</taxon>
        <taxon>Pseudomonadati</taxon>
        <taxon>Pseudomonadota</taxon>
        <taxon>Gammaproteobacteria</taxon>
        <taxon>Lysobacterales</taxon>
        <taxon>Rhodanobacteraceae</taxon>
        <taxon>Tahibacter</taxon>
    </lineage>
</organism>
<dbReference type="RefSeq" id="WP_261693229.1">
    <property type="nucleotide sequence ID" value="NZ_CP104694.1"/>
</dbReference>
<evidence type="ECO:0008006" key="3">
    <source>
        <dbReference type="Google" id="ProtNLM"/>
    </source>
</evidence>
<proteinExistence type="predicted"/>
<reference evidence="1" key="1">
    <citation type="submission" date="2022-09" db="EMBL/GenBank/DDBJ databases">
        <title>Tahibacter sp. nov., isolated from a fresh water.</title>
        <authorList>
            <person name="Baek J.H."/>
            <person name="Lee J.K."/>
            <person name="Kim J.M."/>
            <person name="Jeon C.O."/>
        </authorList>
    </citation>
    <scope>NUCLEOTIDE SEQUENCE</scope>
    <source>
        <strain evidence="1">W38</strain>
    </source>
</reference>
<dbReference type="EMBL" id="CP104694">
    <property type="protein sequence ID" value="UXI66245.1"/>
    <property type="molecule type" value="Genomic_DNA"/>
</dbReference>
<name>A0ABY6BAR9_9GAMM</name>